<dbReference type="EMBL" id="UINC01098724">
    <property type="protein sequence ID" value="SVC57469.1"/>
    <property type="molecule type" value="Genomic_DNA"/>
</dbReference>
<proteinExistence type="predicted"/>
<dbReference type="AlphaFoldDB" id="A0A382N8H7"/>
<feature type="non-terminal residue" evidence="1">
    <location>
        <position position="1"/>
    </location>
</feature>
<organism evidence="1">
    <name type="scientific">marine metagenome</name>
    <dbReference type="NCBI Taxonomy" id="408172"/>
    <lineage>
        <taxon>unclassified sequences</taxon>
        <taxon>metagenomes</taxon>
        <taxon>ecological metagenomes</taxon>
    </lineage>
</organism>
<protein>
    <submittedName>
        <fullName evidence="1">Uncharacterized protein</fullName>
    </submittedName>
</protein>
<sequence length="22" mass="2489">TGVYTRYGDVLPLLLESDSKYV</sequence>
<evidence type="ECO:0000313" key="1">
    <source>
        <dbReference type="EMBL" id="SVC57469.1"/>
    </source>
</evidence>
<accession>A0A382N8H7</accession>
<name>A0A382N8H7_9ZZZZ</name>
<reference evidence="1" key="1">
    <citation type="submission" date="2018-05" db="EMBL/GenBank/DDBJ databases">
        <authorList>
            <person name="Lanie J.A."/>
            <person name="Ng W.-L."/>
            <person name="Kazmierczak K.M."/>
            <person name="Andrzejewski T.M."/>
            <person name="Davidsen T.M."/>
            <person name="Wayne K.J."/>
            <person name="Tettelin H."/>
            <person name="Glass J.I."/>
            <person name="Rusch D."/>
            <person name="Podicherti R."/>
            <person name="Tsui H.-C.T."/>
            <person name="Winkler M.E."/>
        </authorList>
    </citation>
    <scope>NUCLEOTIDE SEQUENCE</scope>
</reference>
<feature type="non-terminal residue" evidence="1">
    <location>
        <position position="22"/>
    </location>
</feature>
<gene>
    <name evidence="1" type="ORF">METZ01_LOCUS310323</name>
</gene>